<evidence type="ECO:0000259" key="2">
    <source>
        <dbReference type="Pfam" id="PF13229"/>
    </source>
</evidence>
<organism evidence="3 4">
    <name type="scientific">Thermogutta terrifontis</name>
    <dbReference type="NCBI Taxonomy" id="1331910"/>
    <lineage>
        <taxon>Bacteria</taxon>
        <taxon>Pseudomonadati</taxon>
        <taxon>Planctomycetota</taxon>
        <taxon>Planctomycetia</taxon>
        <taxon>Pirellulales</taxon>
        <taxon>Thermoguttaceae</taxon>
        <taxon>Thermogutta</taxon>
    </lineage>
</organism>
<dbReference type="Pfam" id="PF13229">
    <property type="entry name" value="Beta_helix"/>
    <property type="match status" value="1"/>
</dbReference>
<sequence>MVKVTPLVRYLAGTLVGTLLGMGGLLAQDFYVAPDGNDGWSGKLAAPNEARTDGPFATIARAQQAVRELRQKEPERHTPVVVSIRGGRYFLSQPLRFTPADSGTEKSPTVYQAYPNERPIISGGVPLSGWKVDDRGRWHLVLDEVKSGKWAFAQLFVNDQRRYRPRLPKKGYYTIAERVPPPAEKERGGDDRIQYAEAEFNPQWTNLGDAEVNIFHQWSMSRMRIASIDPEKKLVIFRRGTGFDSYWAQFLKGHRYYLENVKEGLTEPGEFYLDRTTGELTYIPKPGEDPQTADVVAPRLDNLVILACDSANKRWVEHLQFRGLIFAHSNWVCPEDGQFYPQAEVGLDGAISAVGARNVLFDTCAVIHTGTYAVAFGAGCRNCRLENCELVDLGAGGVKIGHAGSANWQGASQQPQGEDALVSHITVKNCTIAHGGRIHPAAVGVWIGHSPYNTVEHNDIFDFYYTGVSVGWTWGYAESPAHHNAINYNHIYNIGQYVLSDMGGVYTLGVSPGTTVNHNRIHDVYSFSYGGWGLYTDEGSTHIEMAYNLVYRTKTGNFHQHYGKENRIHNNIFVNSIEHQIQRTRTEPHISFFFERNVVAWDNDSPLLGSNWNDNNFRMDYNLYWHGGKPVVFPGNLTLEEWQKQRGQDLHSVIADPKFVDPANEDYRLQPDSPAFKLGFQAFDPREAGRTSPPVLTVNLPEVPAGLPKGE</sequence>
<evidence type="ECO:0000313" key="4">
    <source>
        <dbReference type="Proteomes" id="UP000215086"/>
    </source>
</evidence>
<reference evidence="3 4" key="1">
    <citation type="journal article" name="Front. Microbiol.">
        <title>Sugar Metabolism of the First Thermophilic Planctomycete Thermogutta terrifontis: Comparative Genomic and Transcriptomic Approaches.</title>
        <authorList>
            <person name="Elcheninov A.G."/>
            <person name="Menzel P."/>
            <person name="Gudbergsdottir S.R."/>
            <person name="Slesarev A.I."/>
            <person name="Kadnikov V.V."/>
            <person name="Krogh A."/>
            <person name="Bonch-Osmolovskaya E.A."/>
            <person name="Peng X."/>
            <person name="Kublanov I.V."/>
        </authorList>
    </citation>
    <scope>NUCLEOTIDE SEQUENCE [LARGE SCALE GENOMIC DNA]</scope>
    <source>
        <strain evidence="3 4">R1</strain>
    </source>
</reference>
<proteinExistence type="predicted"/>
<dbReference type="SUPFAM" id="SSF51126">
    <property type="entry name" value="Pectin lyase-like"/>
    <property type="match status" value="2"/>
</dbReference>
<dbReference type="SMART" id="SM00710">
    <property type="entry name" value="PbH1"/>
    <property type="match status" value="6"/>
</dbReference>
<accession>A0A286RLI0</accession>
<dbReference type="AlphaFoldDB" id="A0A286RLI0"/>
<dbReference type="Proteomes" id="UP000215086">
    <property type="component" value="Chromosome"/>
</dbReference>
<feature type="region of interest" description="Disordered" evidence="1">
    <location>
        <begin position="687"/>
        <end position="711"/>
    </location>
</feature>
<dbReference type="Gene3D" id="2.160.20.10">
    <property type="entry name" value="Single-stranded right-handed beta-helix, Pectin lyase-like"/>
    <property type="match status" value="2"/>
</dbReference>
<dbReference type="InterPro" id="IPR012334">
    <property type="entry name" value="Pectin_lyas_fold"/>
</dbReference>
<dbReference type="InterPro" id="IPR039448">
    <property type="entry name" value="Beta_helix"/>
</dbReference>
<dbReference type="InterPro" id="IPR011050">
    <property type="entry name" value="Pectin_lyase_fold/virulence"/>
</dbReference>
<dbReference type="KEGG" id="ttf:THTE_4200"/>
<protein>
    <recommendedName>
        <fullName evidence="2">Right handed beta helix domain-containing protein</fullName>
    </recommendedName>
</protein>
<evidence type="ECO:0000256" key="1">
    <source>
        <dbReference type="SAM" id="MobiDB-lite"/>
    </source>
</evidence>
<dbReference type="EMBL" id="CP018477">
    <property type="protein sequence ID" value="ASV76801.1"/>
    <property type="molecule type" value="Genomic_DNA"/>
</dbReference>
<feature type="domain" description="Right handed beta helix" evidence="2">
    <location>
        <begin position="423"/>
        <end position="522"/>
    </location>
</feature>
<dbReference type="PANTHER" id="PTHR36453">
    <property type="entry name" value="SECRETED PROTEIN-RELATED"/>
    <property type="match status" value="1"/>
</dbReference>
<gene>
    <name evidence="3" type="ORF">THTE_4200</name>
</gene>
<name>A0A286RLI0_9BACT</name>
<evidence type="ECO:0000313" key="3">
    <source>
        <dbReference type="EMBL" id="ASV76801.1"/>
    </source>
</evidence>
<dbReference type="PANTHER" id="PTHR36453:SF1">
    <property type="entry name" value="RIGHT HANDED BETA HELIX DOMAIN-CONTAINING PROTEIN"/>
    <property type="match status" value="1"/>
</dbReference>
<dbReference type="InterPro" id="IPR006626">
    <property type="entry name" value="PbH1"/>
</dbReference>
<keyword evidence="4" id="KW-1185">Reference proteome</keyword>